<organism evidence="2 3">
    <name type="scientific">Actinomadura luzonensis</name>
    <dbReference type="NCBI Taxonomy" id="2805427"/>
    <lineage>
        <taxon>Bacteria</taxon>
        <taxon>Bacillati</taxon>
        <taxon>Actinomycetota</taxon>
        <taxon>Actinomycetes</taxon>
        <taxon>Streptosporangiales</taxon>
        <taxon>Thermomonosporaceae</taxon>
        <taxon>Actinomadura</taxon>
    </lineage>
</organism>
<gene>
    <name evidence="2" type="ORF">MF672_017210</name>
</gene>
<proteinExistence type="predicted"/>
<comment type="caution">
    <text evidence="2">The sequence shown here is derived from an EMBL/GenBank/DDBJ whole genome shotgun (WGS) entry which is preliminary data.</text>
</comment>
<keyword evidence="3" id="KW-1185">Reference proteome</keyword>
<name>A0ABT0FT68_9ACTN</name>
<evidence type="ECO:0000256" key="1">
    <source>
        <dbReference type="SAM" id="MobiDB-lite"/>
    </source>
</evidence>
<reference evidence="2 3" key="1">
    <citation type="submission" date="2022-04" db="EMBL/GenBank/DDBJ databases">
        <title>Genome draft of Actinomadura sp. ATCC 31491.</title>
        <authorList>
            <person name="Shi X."/>
            <person name="Du Y."/>
        </authorList>
    </citation>
    <scope>NUCLEOTIDE SEQUENCE [LARGE SCALE GENOMIC DNA]</scope>
    <source>
        <strain evidence="2 3">ATCC 31491</strain>
    </source>
</reference>
<evidence type="ECO:0000313" key="3">
    <source>
        <dbReference type="Proteomes" id="UP001317259"/>
    </source>
</evidence>
<dbReference type="Proteomes" id="UP001317259">
    <property type="component" value="Unassembled WGS sequence"/>
</dbReference>
<dbReference type="InterPro" id="IPR046041">
    <property type="entry name" value="DUF5999"/>
</dbReference>
<evidence type="ECO:0000313" key="2">
    <source>
        <dbReference type="EMBL" id="MCK2215511.1"/>
    </source>
</evidence>
<dbReference type="EMBL" id="JAKRKC020000001">
    <property type="protein sequence ID" value="MCK2215511.1"/>
    <property type="molecule type" value="Genomic_DNA"/>
</dbReference>
<dbReference type="RefSeq" id="WP_242376020.1">
    <property type="nucleotide sequence ID" value="NZ_JAKRKC020000001.1"/>
</dbReference>
<dbReference type="Pfam" id="PF19462">
    <property type="entry name" value="DUF5999"/>
    <property type="match status" value="1"/>
</dbReference>
<feature type="region of interest" description="Disordered" evidence="1">
    <location>
        <begin position="46"/>
        <end position="69"/>
    </location>
</feature>
<protein>
    <submittedName>
        <fullName evidence="2">DUF5999 family protein</fullName>
    </submittedName>
</protein>
<accession>A0ABT0FT68</accession>
<sequence>MCQHQPPCPPAGSAAREAARLVAYHPEQGWGLLCNGVVCFDDAGELLPDGTEPRPGGKAPVGAGGGRLP</sequence>